<dbReference type="STRING" id="931626.Awo_c22840"/>
<name>H6LCS0_ACEWD</name>
<evidence type="ECO:0000256" key="4">
    <source>
        <dbReference type="ARBA" id="ARBA00023136"/>
    </source>
</evidence>
<protein>
    <submittedName>
        <fullName evidence="7">Putative membrane protein</fullName>
    </submittedName>
</protein>
<keyword evidence="8" id="KW-1185">Reference proteome</keyword>
<gene>
    <name evidence="7" type="ordered locus">Awo_c22840</name>
</gene>
<evidence type="ECO:0000313" key="7">
    <source>
        <dbReference type="EMBL" id="AFA49057.1"/>
    </source>
</evidence>
<dbReference type="RefSeq" id="WP_014356657.1">
    <property type="nucleotide sequence ID" value="NC_016894.1"/>
</dbReference>
<dbReference type="OrthoDB" id="1778368at2"/>
<feature type="transmembrane region" description="Helical" evidence="5">
    <location>
        <begin position="65"/>
        <end position="90"/>
    </location>
</feature>
<evidence type="ECO:0000256" key="5">
    <source>
        <dbReference type="SAM" id="Phobius"/>
    </source>
</evidence>
<feature type="transmembrane region" description="Helical" evidence="5">
    <location>
        <begin position="102"/>
        <end position="126"/>
    </location>
</feature>
<feature type="domain" description="Yip1" evidence="6">
    <location>
        <begin position="5"/>
        <end position="182"/>
    </location>
</feature>
<dbReference type="Proteomes" id="UP000007177">
    <property type="component" value="Chromosome"/>
</dbReference>
<dbReference type="HOGENOM" id="CLU_1335126_0_0_9"/>
<evidence type="ECO:0000256" key="1">
    <source>
        <dbReference type="ARBA" id="ARBA00004141"/>
    </source>
</evidence>
<dbReference type="EMBL" id="CP002987">
    <property type="protein sequence ID" value="AFA49057.1"/>
    <property type="molecule type" value="Genomic_DNA"/>
</dbReference>
<evidence type="ECO:0000256" key="2">
    <source>
        <dbReference type="ARBA" id="ARBA00022692"/>
    </source>
</evidence>
<comment type="subcellular location">
    <subcellularLocation>
        <location evidence="1">Membrane</location>
        <topology evidence="1">Multi-pass membrane protein</topology>
    </subcellularLocation>
</comment>
<feature type="transmembrane region" description="Helical" evidence="5">
    <location>
        <begin position="138"/>
        <end position="165"/>
    </location>
</feature>
<reference evidence="7 8" key="2">
    <citation type="journal article" date="2012" name="PLoS ONE">
        <title>An ancient pathway combining carbon dioxide fixation with the generation and utilization of a sodium ion gradient for ATP synthesis.</title>
        <authorList>
            <person name="Poehlein A."/>
            <person name="Schmidt S."/>
            <person name="Kaster A.K."/>
            <person name="Goenrich M."/>
            <person name="Vollmers J."/>
            <person name="Thurmer A."/>
            <person name="Bertsch J."/>
            <person name="Schuchmann K."/>
            <person name="Voigt B."/>
            <person name="Hecker M."/>
            <person name="Daniel R."/>
            <person name="Thauer R.K."/>
            <person name="Gottschalk G."/>
            <person name="Muller V."/>
        </authorList>
    </citation>
    <scope>NUCLEOTIDE SEQUENCE [LARGE SCALE GENOMIC DNA]</scope>
    <source>
        <strain evidence="8">ATCC 29683 / DSM 1030 / JCM 2381 / KCTC 1655 / WB1</strain>
    </source>
</reference>
<dbReference type="Pfam" id="PF04893">
    <property type="entry name" value="Yip1"/>
    <property type="match status" value="1"/>
</dbReference>
<feature type="transmembrane region" description="Helical" evidence="5">
    <location>
        <begin position="172"/>
        <end position="195"/>
    </location>
</feature>
<organism evidence="7 8">
    <name type="scientific">Acetobacterium woodii (strain ATCC 29683 / DSM 1030 / JCM 2381 / KCTC 1655 / WB1)</name>
    <dbReference type="NCBI Taxonomy" id="931626"/>
    <lineage>
        <taxon>Bacteria</taxon>
        <taxon>Bacillati</taxon>
        <taxon>Bacillota</taxon>
        <taxon>Clostridia</taxon>
        <taxon>Eubacteriales</taxon>
        <taxon>Eubacteriaceae</taxon>
        <taxon>Acetobacterium</taxon>
    </lineage>
</organism>
<dbReference type="AlphaFoldDB" id="H6LCS0"/>
<proteinExistence type="predicted"/>
<feature type="transmembrane region" description="Helical" evidence="5">
    <location>
        <begin position="23"/>
        <end position="45"/>
    </location>
</feature>
<accession>H6LCS0</accession>
<keyword evidence="2 5" id="KW-0812">Transmembrane</keyword>
<evidence type="ECO:0000259" key="6">
    <source>
        <dbReference type="Pfam" id="PF04893"/>
    </source>
</evidence>
<evidence type="ECO:0000256" key="3">
    <source>
        <dbReference type="ARBA" id="ARBA00022989"/>
    </source>
</evidence>
<dbReference type="InterPro" id="IPR006977">
    <property type="entry name" value="Yip1_dom"/>
</dbReference>
<keyword evidence="4 5" id="KW-0472">Membrane</keyword>
<dbReference type="KEGG" id="awo:Awo_c22840"/>
<reference evidence="8" key="1">
    <citation type="submission" date="2011-07" db="EMBL/GenBank/DDBJ databases">
        <title>Complete genome sequence of Acetobacterium woodii.</title>
        <authorList>
            <person name="Poehlein A."/>
            <person name="Schmidt S."/>
            <person name="Kaster A.-K."/>
            <person name="Goenrich M."/>
            <person name="Vollmers J."/>
            <person name="Thuermer A."/>
            <person name="Gottschalk G."/>
            <person name="Thauer R.K."/>
            <person name="Daniel R."/>
            <person name="Mueller V."/>
        </authorList>
    </citation>
    <scope>NUCLEOTIDE SEQUENCE [LARGE SCALE GENOMIC DNA]</scope>
    <source>
        <strain evidence="8">ATCC 29683 / DSM 1030 / JCM 2381 / KCTC 1655 / WB1</strain>
    </source>
</reference>
<dbReference type="GO" id="GO:0016020">
    <property type="term" value="C:membrane"/>
    <property type="evidence" value="ECO:0007669"/>
    <property type="project" value="UniProtKB-SubCell"/>
</dbReference>
<keyword evidence="3 5" id="KW-1133">Transmembrane helix</keyword>
<evidence type="ECO:0000313" key="8">
    <source>
        <dbReference type="Proteomes" id="UP000007177"/>
    </source>
</evidence>
<sequence length="205" mass="21735">MNYLNLLINPVKFFKQVAEKEKVSLLIPIVILLIIVGLTAVLAGAQVSTLDIPAEQQGLVKGMAIGGGIISVIIGLAIAVMVKAAIFNLVLKKMGGEGSFKIAAYIVGLTYFPKIFQTILNIVFLKPIDIKATAEMDWVAFFAGIFSVFNIWQIVLTIIGLAVVYQVSYKKAAIPVIGLEIVSAGLTLGSTLLALKSAAGLSTLS</sequence>